<dbReference type="SUPFAM" id="SSF53474">
    <property type="entry name" value="alpha/beta-Hydrolases"/>
    <property type="match status" value="1"/>
</dbReference>
<sequence>MEADPGDMAVLPSTLPATAAGAATDTARTGSAPAPASSSAATPPSPAVVRVVRPRPVHGVRTSDGVPLHVEIRGHQGPVVVLSHGFTVDSAEWSPQIAALAHRARVVTWDQRGHGRSGWGDPAHATVDQLGRDLAAVVEAVAPCGRVVLGGHSMGGMTVLALARQHPEWFGTRVAGVFLVATSAGDLFSDGPLGVLHAAARRAGVLPAVLQGARLAAPFAEQLPWRDSLLGRWFVRHMAFTKDASDEEVRRLQAVTESVPLAVTSAFSSSLLAHDESAALPALARVPTTVVAATGDRLTPAAHGRRIAEELGPRARLVVVEDAGHAVNQTHHAVVDAALLDLVDGLRHR</sequence>
<dbReference type="InterPro" id="IPR029058">
    <property type="entry name" value="AB_hydrolase_fold"/>
</dbReference>
<dbReference type="EMBL" id="BAABHQ010000004">
    <property type="protein sequence ID" value="GAA4871097.1"/>
    <property type="molecule type" value="Genomic_DNA"/>
</dbReference>
<evidence type="ECO:0000259" key="2">
    <source>
        <dbReference type="Pfam" id="PF00561"/>
    </source>
</evidence>
<evidence type="ECO:0000313" key="3">
    <source>
        <dbReference type="EMBL" id="GAA4871097.1"/>
    </source>
</evidence>
<comment type="caution">
    <text evidence="3">The sequence shown here is derived from an EMBL/GenBank/DDBJ whole genome shotgun (WGS) entry which is preliminary data.</text>
</comment>
<dbReference type="GO" id="GO:0016787">
    <property type="term" value="F:hydrolase activity"/>
    <property type="evidence" value="ECO:0007669"/>
    <property type="project" value="UniProtKB-KW"/>
</dbReference>
<name>A0ABP9ECZ3_9PSEU</name>
<evidence type="ECO:0000256" key="1">
    <source>
        <dbReference type="SAM" id="MobiDB-lite"/>
    </source>
</evidence>
<reference evidence="4" key="1">
    <citation type="journal article" date="2019" name="Int. J. Syst. Evol. Microbiol.">
        <title>The Global Catalogue of Microorganisms (GCM) 10K type strain sequencing project: providing services to taxonomists for standard genome sequencing and annotation.</title>
        <authorList>
            <consortium name="The Broad Institute Genomics Platform"/>
            <consortium name="The Broad Institute Genome Sequencing Center for Infectious Disease"/>
            <person name="Wu L."/>
            <person name="Ma J."/>
        </authorList>
    </citation>
    <scope>NUCLEOTIDE SEQUENCE [LARGE SCALE GENOMIC DNA]</scope>
    <source>
        <strain evidence="4">JCM 17983</strain>
    </source>
</reference>
<dbReference type="InterPro" id="IPR000073">
    <property type="entry name" value="AB_hydrolase_1"/>
</dbReference>
<dbReference type="InterPro" id="IPR050471">
    <property type="entry name" value="AB_hydrolase"/>
</dbReference>
<evidence type="ECO:0000313" key="4">
    <source>
        <dbReference type="Proteomes" id="UP001500457"/>
    </source>
</evidence>
<organism evidence="3 4">
    <name type="scientific">Actinomycetospora straminea</name>
    <dbReference type="NCBI Taxonomy" id="663607"/>
    <lineage>
        <taxon>Bacteria</taxon>
        <taxon>Bacillati</taxon>
        <taxon>Actinomycetota</taxon>
        <taxon>Actinomycetes</taxon>
        <taxon>Pseudonocardiales</taxon>
        <taxon>Pseudonocardiaceae</taxon>
        <taxon>Actinomycetospora</taxon>
    </lineage>
</organism>
<feature type="domain" description="AB hydrolase-1" evidence="2">
    <location>
        <begin position="78"/>
        <end position="327"/>
    </location>
</feature>
<feature type="region of interest" description="Disordered" evidence="1">
    <location>
        <begin position="21"/>
        <end position="46"/>
    </location>
</feature>
<dbReference type="PANTHER" id="PTHR43433:SF1">
    <property type="entry name" value="BLL5160 PROTEIN"/>
    <property type="match status" value="1"/>
</dbReference>
<keyword evidence="3" id="KW-0378">Hydrolase</keyword>
<dbReference type="Proteomes" id="UP001500457">
    <property type="component" value="Unassembled WGS sequence"/>
</dbReference>
<gene>
    <name evidence="3" type="ORF">GCM10023203_20590</name>
</gene>
<dbReference type="PANTHER" id="PTHR43433">
    <property type="entry name" value="HYDROLASE, ALPHA/BETA FOLD FAMILY PROTEIN"/>
    <property type="match status" value="1"/>
</dbReference>
<dbReference type="Pfam" id="PF00561">
    <property type="entry name" value="Abhydrolase_1"/>
    <property type="match status" value="1"/>
</dbReference>
<accession>A0ABP9ECZ3</accession>
<dbReference type="Gene3D" id="3.40.50.1820">
    <property type="entry name" value="alpha/beta hydrolase"/>
    <property type="match status" value="1"/>
</dbReference>
<proteinExistence type="predicted"/>
<keyword evidence="4" id="KW-1185">Reference proteome</keyword>
<protein>
    <submittedName>
        <fullName evidence="3">Alpha/beta hydrolase</fullName>
    </submittedName>
</protein>